<dbReference type="Gene3D" id="3.40.50.12710">
    <property type="match status" value="1"/>
</dbReference>
<dbReference type="InterPro" id="IPR003788">
    <property type="entry name" value="NDUFAF7"/>
</dbReference>
<accession>A0A401J9F7</accession>
<keyword evidence="1" id="KW-0489">Methyltransferase</keyword>
<gene>
    <name evidence="3" type="ORF">SFMTTN_0100</name>
</gene>
<dbReference type="InterPro" id="IPR029063">
    <property type="entry name" value="SAM-dependent_MTases_sf"/>
</dbReference>
<dbReference type="Pfam" id="PF02636">
    <property type="entry name" value="Methyltransf_28"/>
    <property type="match status" value="1"/>
</dbReference>
<protein>
    <submittedName>
        <fullName evidence="3">Uncharacterized conserved protein</fullName>
    </submittedName>
</protein>
<name>A0A401J9F7_9PROT</name>
<dbReference type="InterPro" id="IPR038375">
    <property type="entry name" value="NDUFAF7_sf"/>
</dbReference>
<proteinExistence type="predicted"/>
<keyword evidence="4" id="KW-1185">Reference proteome</keyword>
<evidence type="ECO:0000313" key="4">
    <source>
        <dbReference type="Proteomes" id="UP000286806"/>
    </source>
</evidence>
<dbReference type="OrthoDB" id="9794208at2"/>
<dbReference type="AlphaFoldDB" id="A0A401J9F7"/>
<dbReference type="PANTHER" id="PTHR12049:SF7">
    <property type="entry name" value="PROTEIN ARGININE METHYLTRANSFERASE NDUFAF7, MITOCHONDRIAL"/>
    <property type="match status" value="1"/>
</dbReference>
<dbReference type="EMBL" id="BGOW01000001">
    <property type="protein sequence ID" value="GBL44305.1"/>
    <property type="molecule type" value="Genomic_DNA"/>
</dbReference>
<dbReference type="SUPFAM" id="SSF53335">
    <property type="entry name" value="S-adenosyl-L-methionine-dependent methyltransferases"/>
    <property type="match status" value="1"/>
</dbReference>
<dbReference type="RefSeq" id="WP_124703148.1">
    <property type="nucleotide sequence ID" value="NZ_BGOW01000001.1"/>
</dbReference>
<organism evidence="3 4">
    <name type="scientific">Sulfuriferula multivorans</name>
    <dbReference type="NCBI Taxonomy" id="1559896"/>
    <lineage>
        <taxon>Bacteria</taxon>
        <taxon>Pseudomonadati</taxon>
        <taxon>Pseudomonadota</taxon>
        <taxon>Betaproteobacteria</taxon>
        <taxon>Nitrosomonadales</taxon>
        <taxon>Sulfuricellaceae</taxon>
        <taxon>Sulfuriferula</taxon>
    </lineage>
</organism>
<evidence type="ECO:0000313" key="3">
    <source>
        <dbReference type="EMBL" id="GBL44305.1"/>
    </source>
</evidence>
<dbReference type="Proteomes" id="UP000286806">
    <property type="component" value="Unassembled WGS sequence"/>
</dbReference>
<evidence type="ECO:0000256" key="2">
    <source>
        <dbReference type="ARBA" id="ARBA00022679"/>
    </source>
</evidence>
<reference evidence="3 4" key="1">
    <citation type="journal article" date="2019" name="Front. Microbiol.">
        <title>Genomes of Neutrophilic Sulfur-Oxidizing Chemolithoautotrophs Representing 9 Proteobacterial Species From 8 Genera.</title>
        <authorList>
            <person name="Watanabe T."/>
            <person name="Kojima H."/>
            <person name="Umezawa K."/>
            <person name="Hori C."/>
            <person name="Takasuka T.E."/>
            <person name="Kato Y."/>
            <person name="Fukui M."/>
        </authorList>
    </citation>
    <scope>NUCLEOTIDE SEQUENCE [LARGE SCALE GENOMIC DNA]</scope>
    <source>
        <strain evidence="3 4">TTN</strain>
    </source>
</reference>
<sequence>MSLPTPGPEALAHSTALSHHIADVIHQTDGWISFARYMELALYAPGLGYYSGGAAKFGAAGDFVTAPEISPLFGRSLARQVAQVLQICSGDVLEAGAGSGRLACDLLNELATLGCLPQHYYILELSADLRERQRATILKQAPKMLARVEWLDRLPESFTGCVVGNEVLDAMPVNVVHWTQDAVFERGVAWADNTFVWHDQAITSGRLYDAARALDVPAGYVSEINLAASAFIKSLAQCLQCGALVLIDYGFGEREYYHPQRNRGTLMCHYRHRAHDDPFYFPGLQDITAHVDFTAIAVAGIEAGMHLGGYTSQAQFLINCGITDLLAQTPASDAGKYLPQASALQKLMSPAEMGELFKVIALCKGMDPALLGFVQGDQQRKL</sequence>
<evidence type="ECO:0000256" key="1">
    <source>
        <dbReference type="ARBA" id="ARBA00022603"/>
    </source>
</evidence>
<dbReference type="PANTHER" id="PTHR12049">
    <property type="entry name" value="PROTEIN ARGININE METHYLTRANSFERASE NDUFAF7, MITOCHONDRIAL"/>
    <property type="match status" value="1"/>
</dbReference>
<dbReference type="GO" id="GO:0032259">
    <property type="term" value="P:methylation"/>
    <property type="evidence" value="ECO:0007669"/>
    <property type="project" value="UniProtKB-KW"/>
</dbReference>
<dbReference type="GO" id="GO:0035243">
    <property type="term" value="F:protein-arginine omega-N symmetric methyltransferase activity"/>
    <property type="evidence" value="ECO:0007669"/>
    <property type="project" value="TreeGrafter"/>
</dbReference>
<keyword evidence="2" id="KW-0808">Transferase</keyword>
<comment type="caution">
    <text evidence="3">The sequence shown here is derived from an EMBL/GenBank/DDBJ whole genome shotgun (WGS) entry which is preliminary data.</text>
</comment>